<feature type="transmembrane region" description="Helical" evidence="9">
    <location>
        <begin position="62"/>
        <end position="84"/>
    </location>
</feature>
<dbReference type="GO" id="GO:0022857">
    <property type="term" value="F:transmembrane transporter activity"/>
    <property type="evidence" value="ECO:0007669"/>
    <property type="project" value="UniProtKB-UniRule"/>
</dbReference>
<feature type="transmembrane region" description="Helical" evidence="9">
    <location>
        <begin position="150"/>
        <end position="174"/>
    </location>
</feature>
<proteinExistence type="predicted"/>
<feature type="transmembrane region" description="Helical" evidence="9">
    <location>
        <begin position="7"/>
        <end position="24"/>
    </location>
</feature>
<keyword evidence="7" id="KW-0813">Transport</keyword>
<evidence type="ECO:0000256" key="5">
    <source>
        <dbReference type="ARBA" id="ARBA00022989"/>
    </source>
</evidence>
<organism evidence="11 12">
    <name type="scientific">Hydrogenophaga taeniospiralis CCUG 15921</name>
    <dbReference type="NCBI Taxonomy" id="1281780"/>
    <lineage>
        <taxon>Bacteria</taxon>
        <taxon>Pseudomonadati</taxon>
        <taxon>Pseudomonadota</taxon>
        <taxon>Betaproteobacteria</taxon>
        <taxon>Burkholderiales</taxon>
        <taxon>Comamonadaceae</taxon>
        <taxon>Hydrogenophaga</taxon>
    </lineage>
</organism>
<feature type="transmembrane region" description="Helical" evidence="9">
    <location>
        <begin position="274"/>
        <end position="292"/>
    </location>
</feature>
<dbReference type="PANTHER" id="PTHR33362">
    <property type="entry name" value="SIALIC ACID TRAP TRANSPORTER PERMEASE PROTEIN SIAT-RELATED"/>
    <property type="match status" value="1"/>
</dbReference>
<feature type="transmembrane region" description="Helical" evidence="9">
    <location>
        <begin position="410"/>
        <end position="438"/>
    </location>
</feature>
<feature type="compositionally biased region" description="Basic and acidic residues" evidence="8">
    <location>
        <begin position="591"/>
        <end position="604"/>
    </location>
</feature>
<protein>
    <submittedName>
        <fullName evidence="11">TRAP dicarboxylate transporter subunit DctM</fullName>
    </submittedName>
</protein>
<feature type="transmembrane region" description="Helical" evidence="9">
    <location>
        <begin position="502"/>
        <end position="523"/>
    </location>
</feature>
<evidence type="ECO:0000256" key="6">
    <source>
        <dbReference type="ARBA" id="ARBA00023136"/>
    </source>
</evidence>
<keyword evidence="6 9" id="KW-0472">Membrane</keyword>
<accession>A0A9X4S7X0</accession>
<feature type="transmembrane region" description="Helical" evidence="9">
    <location>
        <begin position="450"/>
        <end position="476"/>
    </location>
</feature>
<feature type="compositionally biased region" description="Low complexity" evidence="8">
    <location>
        <begin position="572"/>
        <end position="585"/>
    </location>
</feature>
<reference evidence="11" key="1">
    <citation type="submission" date="2013-01" db="EMBL/GenBank/DDBJ databases">
        <title>Genome draft of Hydrogenophaga taeniospiralis 2K1.</title>
        <authorList>
            <person name="Gomila M."/>
            <person name="Lalucat J."/>
        </authorList>
    </citation>
    <scope>NUCLEOTIDE SEQUENCE</scope>
    <source>
        <strain evidence="11">CCUG 15921</strain>
    </source>
</reference>
<sequence>MIMVEFLTANFVPLMFGGLLVFLLSGFPVAFSLAATGMFFGFVGMEVGLFPSNLFQALPLRVFGIMQNDTLLAIPFFTLMGIILERSRMAEDLLATVAQVFGPVRGGLAVAVILVGALLAATTGVVAAAVISMGLISLPIMLRYGYNRTIATGTITASGTLAQAIPPSLVLIVLADQLGRSVGDMYSGGLIPGLMLVGMYLLFIAVVAIVKPHWVPALPAEARVYNEPNGSSGHRSLLILLAICAVAGYAWSQVHQSIINPLIGREMDAPGDEIVIMSLTVASFLALFMALFNSLFKLGLLSRLAGQVTFVLIPPLVLIFLVLGTIFLGIATPTEGGAMGALGALIMAGSRKRLSWSLMSQALENTTKLAIFVLFILIGSTVFSFTFNAADGHIWVEHLFAKLPGGQMGFLLVVNLLVFVLGMFIDFFEIAFIVIPLLAPVADKLGIDLIWFGIILAMNLQTSFLTPPFGFALFYLRSVAARSDYTDHVTKKRIPAVTTAQIYKGSIAFIVLQLIMVTVVVLNPGLVTGSLSKAAVVDDATVTDMLNNMPGLEEEAPAEGAEESDPTEGMEGADAQPAEPAAGEEPAAEDDPAKALEEAIKKAE</sequence>
<feature type="compositionally biased region" description="Acidic residues" evidence="8">
    <location>
        <begin position="552"/>
        <end position="568"/>
    </location>
</feature>
<evidence type="ECO:0000256" key="8">
    <source>
        <dbReference type="SAM" id="MobiDB-lite"/>
    </source>
</evidence>
<dbReference type="EMBL" id="AOGK01000008">
    <property type="protein sequence ID" value="MDG5975707.1"/>
    <property type="molecule type" value="Genomic_DNA"/>
</dbReference>
<feature type="transmembrane region" description="Helical" evidence="9">
    <location>
        <begin position="236"/>
        <end position="254"/>
    </location>
</feature>
<keyword evidence="12" id="KW-1185">Reference proteome</keyword>
<feature type="transmembrane region" description="Helical" evidence="9">
    <location>
        <begin position="108"/>
        <end position="138"/>
    </location>
</feature>
<feature type="region of interest" description="Disordered" evidence="8">
    <location>
        <begin position="550"/>
        <end position="604"/>
    </location>
</feature>
<keyword evidence="4 9" id="KW-0812">Transmembrane</keyword>
<feature type="transmembrane region" description="Helical" evidence="9">
    <location>
        <begin position="194"/>
        <end position="215"/>
    </location>
</feature>
<feature type="transmembrane region" description="Helical" evidence="9">
    <location>
        <begin position="30"/>
        <end position="50"/>
    </location>
</feature>
<dbReference type="Proteomes" id="UP001152876">
    <property type="component" value="Unassembled WGS sequence"/>
</dbReference>
<name>A0A9X4S7X0_9BURK</name>
<evidence type="ECO:0000256" key="4">
    <source>
        <dbReference type="ARBA" id="ARBA00022692"/>
    </source>
</evidence>
<evidence type="ECO:0000256" key="3">
    <source>
        <dbReference type="ARBA" id="ARBA00022519"/>
    </source>
</evidence>
<evidence type="ECO:0000256" key="9">
    <source>
        <dbReference type="SAM" id="Phobius"/>
    </source>
</evidence>
<feature type="transmembrane region" description="Helical" evidence="9">
    <location>
        <begin position="369"/>
        <end position="390"/>
    </location>
</feature>
<keyword evidence="5 9" id="KW-1133">Transmembrane helix</keyword>
<comment type="subcellular location">
    <subcellularLocation>
        <location evidence="1 7">Cell inner membrane</location>
        <topology evidence="1 7">Multi-pass membrane protein</topology>
    </subcellularLocation>
</comment>
<keyword evidence="3 7" id="KW-0997">Cell inner membrane</keyword>
<evidence type="ECO:0000259" key="10">
    <source>
        <dbReference type="Pfam" id="PF06808"/>
    </source>
</evidence>
<dbReference type="InterPro" id="IPR004681">
    <property type="entry name" value="TRAP_DctM"/>
</dbReference>
<evidence type="ECO:0000313" key="11">
    <source>
        <dbReference type="EMBL" id="MDG5975707.1"/>
    </source>
</evidence>
<feature type="domain" description="TRAP C4-dicarboxylate transport system permease DctM subunit" evidence="10">
    <location>
        <begin position="301"/>
        <end position="525"/>
    </location>
</feature>
<dbReference type="GO" id="GO:0005886">
    <property type="term" value="C:plasma membrane"/>
    <property type="evidence" value="ECO:0007669"/>
    <property type="project" value="UniProtKB-SubCell"/>
</dbReference>
<dbReference type="InterPro" id="IPR010656">
    <property type="entry name" value="DctM"/>
</dbReference>
<feature type="transmembrane region" description="Helical" evidence="9">
    <location>
        <begin position="304"/>
        <end position="324"/>
    </location>
</feature>
<keyword evidence="2" id="KW-1003">Cell membrane</keyword>
<gene>
    <name evidence="11" type="ORF">H010_10616</name>
</gene>
<evidence type="ECO:0000256" key="1">
    <source>
        <dbReference type="ARBA" id="ARBA00004429"/>
    </source>
</evidence>
<dbReference type="PANTHER" id="PTHR33362:SF7">
    <property type="entry name" value="SLL1103 PROTEIN"/>
    <property type="match status" value="1"/>
</dbReference>
<evidence type="ECO:0000256" key="2">
    <source>
        <dbReference type="ARBA" id="ARBA00022475"/>
    </source>
</evidence>
<evidence type="ECO:0000313" key="12">
    <source>
        <dbReference type="Proteomes" id="UP001152876"/>
    </source>
</evidence>
<comment type="caution">
    <text evidence="11">The sequence shown here is derived from an EMBL/GenBank/DDBJ whole genome shotgun (WGS) entry which is preliminary data.</text>
</comment>
<dbReference type="Pfam" id="PF06808">
    <property type="entry name" value="DctM"/>
    <property type="match status" value="2"/>
</dbReference>
<evidence type="ECO:0000256" key="7">
    <source>
        <dbReference type="RuleBase" id="RU369079"/>
    </source>
</evidence>
<comment type="function">
    <text evidence="7">Part of the tripartite ATP-independent periplasmic (TRAP) transport system.</text>
</comment>
<feature type="domain" description="TRAP C4-dicarboxylate transport system permease DctM subunit" evidence="10">
    <location>
        <begin position="16"/>
        <end position="249"/>
    </location>
</feature>
<dbReference type="AlphaFoldDB" id="A0A9X4S7X0"/>